<evidence type="ECO:0000256" key="11">
    <source>
        <dbReference type="RuleBase" id="RU368036"/>
    </source>
</evidence>
<evidence type="ECO:0000256" key="4">
    <source>
        <dbReference type="ARBA" id="ARBA00022679"/>
    </source>
</evidence>
<keyword evidence="6 11" id="KW-0865">Zymogen</keyword>
<dbReference type="EC" id="3.4.19.13" evidence="11"/>
<dbReference type="InterPro" id="IPR000101">
    <property type="entry name" value="GGT_peptidase"/>
</dbReference>
<keyword evidence="4 11" id="KW-0808">Transferase</keyword>
<dbReference type="GO" id="GO:0103068">
    <property type="term" value="F:leukotriene C4 gamma-glutamyl transferase activity"/>
    <property type="evidence" value="ECO:0007669"/>
    <property type="project" value="UniProtKB-EC"/>
</dbReference>
<evidence type="ECO:0000256" key="9">
    <source>
        <dbReference type="PIRSR" id="PIRSR600101-1"/>
    </source>
</evidence>
<dbReference type="GO" id="GO:0036374">
    <property type="term" value="F:glutathione hydrolase activity"/>
    <property type="evidence" value="ECO:0007669"/>
    <property type="project" value="UniProtKB-UniRule"/>
</dbReference>
<comment type="subunit">
    <text evidence="11">This enzyme consists of two polypeptide chains, which are synthesized in precursor form from a single polypeptide.</text>
</comment>
<feature type="compositionally biased region" description="Polar residues" evidence="12">
    <location>
        <begin position="22"/>
        <end position="42"/>
    </location>
</feature>
<dbReference type="EMBL" id="PIPU01000001">
    <property type="protein sequence ID" value="RUO49959.1"/>
    <property type="molecule type" value="Genomic_DNA"/>
</dbReference>
<protein>
    <recommendedName>
        <fullName evidence="11">Glutathione hydrolase proenzyme</fullName>
        <ecNumber evidence="11">2.3.2.2</ecNumber>
        <ecNumber evidence="11">3.4.19.13</ecNumber>
    </recommendedName>
    <component>
        <recommendedName>
            <fullName evidence="11">Glutathione hydrolase large chain</fullName>
        </recommendedName>
    </component>
    <component>
        <recommendedName>
            <fullName evidence="11">Glutathione hydrolase small chain</fullName>
        </recommendedName>
    </component>
</protein>
<dbReference type="InterPro" id="IPR029055">
    <property type="entry name" value="Ntn_hydrolases_N"/>
</dbReference>
<comment type="pathway">
    <text evidence="11">Sulfur metabolism; glutathione metabolism.</text>
</comment>
<dbReference type="GO" id="GO:0006750">
    <property type="term" value="P:glutathione biosynthetic process"/>
    <property type="evidence" value="ECO:0007669"/>
    <property type="project" value="UniProtKB-KW"/>
</dbReference>
<evidence type="ECO:0000256" key="3">
    <source>
        <dbReference type="ARBA" id="ARBA00009381"/>
    </source>
</evidence>
<dbReference type="GO" id="GO:0006751">
    <property type="term" value="P:glutathione catabolic process"/>
    <property type="evidence" value="ECO:0007669"/>
    <property type="project" value="UniProtKB-UniRule"/>
</dbReference>
<keyword evidence="7 11" id="KW-0012">Acyltransferase</keyword>
<evidence type="ECO:0000256" key="12">
    <source>
        <dbReference type="SAM" id="MobiDB-lite"/>
    </source>
</evidence>
<evidence type="ECO:0000256" key="5">
    <source>
        <dbReference type="ARBA" id="ARBA00022801"/>
    </source>
</evidence>
<dbReference type="AlphaFoldDB" id="A0A432XMP7"/>
<evidence type="ECO:0000256" key="8">
    <source>
        <dbReference type="ARBA" id="ARBA00047417"/>
    </source>
</evidence>
<accession>A0A432XMP7</accession>
<feature type="binding site" evidence="10">
    <location>
        <begin position="485"/>
        <end position="486"/>
    </location>
    <ligand>
        <name>L-glutamate</name>
        <dbReference type="ChEBI" id="CHEBI:29985"/>
    </ligand>
</feature>
<dbReference type="SUPFAM" id="SSF56235">
    <property type="entry name" value="N-terminal nucleophile aminohydrolases (Ntn hydrolases)"/>
    <property type="match status" value="1"/>
</dbReference>
<feature type="binding site" evidence="10">
    <location>
        <position position="508"/>
    </location>
    <ligand>
        <name>L-glutamate</name>
        <dbReference type="ChEBI" id="CHEBI:29985"/>
    </ligand>
</feature>
<keyword evidence="5 11" id="KW-0378">Hydrolase</keyword>
<dbReference type="Proteomes" id="UP000286985">
    <property type="component" value="Unassembled WGS sequence"/>
</dbReference>
<keyword evidence="13" id="KW-0732">Signal</keyword>
<feature type="region of interest" description="Disordered" evidence="12">
    <location>
        <begin position="22"/>
        <end position="48"/>
    </location>
</feature>
<feature type="binding site" evidence="10">
    <location>
        <position position="130"/>
    </location>
    <ligand>
        <name>L-glutamate</name>
        <dbReference type="ChEBI" id="CHEBI:29985"/>
    </ligand>
</feature>
<evidence type="ECO:0000256" key="10">
    <source>
        <dbReference type="PIRSR" id="PIRSR600101-2"/>
    </source>
</evidence>
<proteinExistence type="inferred from homology"/>
<comment type="similarity">
    <text evidence="3 11">Belongs to the gamma-glutamyltransferase family.</text>
</comment>
<dbReference type="InterPro" id="IPR043138">
    <property type="entry name" value="GGT_lsub"/>
</dbReference>
<keyword evidence="11" id="KW-0317">Glutathione biosynthesis</keyword>
<feature type="signal peptide" evidence="13">
    <location>
        <begin position="1"/>
        <end position="18"/>
    </location>
</feature>
<evidence type="ECO:0000256" key="1">
    <source>
        <dbReference type="ARBA" id="ARBA00001049"/>
    </source>
</evidence>
<dbReference type="STRING" id="519452.SAMN04488139_1280"/>
<feature type="chain" id="PRO_5019485123" description="Glutathione hydrolase proenzyme" evidence="13">
    <location>
        <begin position="19"/>
        <end position="602"/>
    </location>
</feature>
<feature type="active site" description="Nucleophile" evidence="9">
    <location>
        <position position="421"/>
    </location>
</feature>
<dbReference type="UniPathway" id="UPA00204"/>
<dbReference type="PANTHER" id="PTHR43199">
    <property type="entry name" value="GLUTATHIONE HYDROLASE"/>
    <property type="match status" value="1"/>
</dbReference>
<comment type="catalytic activity">
    <reaction evidence="8 11">
        <text>an N-terminal (5-L-glutamyl)-[peptide] + an alpha-amino acid = 5-L-glutamyl amino acid + an N-terminal L-alpha-aminoacyl-[peptide]</text>
        <dbReference type="Rhea" id="RHEA:23904"/>
        <dbReference type="Rhea" id="RHEA-COMP:9780"/>
        <dbReference type="Rhea" id="RHEA-COMP:9795"/>
        <dbReference type="ChEBI" id="CHEBI:77644"/>
        <dbReference type="ChEBI" id="CHEBI:78597"/>
        <dbReference type="ChEBI" id="CHEBI:78599"/>
        <dbReference type="ChEBI" id="CHEBI:78608"/>
        <dbReference type="EC" id="2.3.2.2"/>
    </reaction>
</comment>
<dbReference type="Gene3D" id="3.60.20.40">
    <property type="match status" value="1"/>
</dbReference>
<dbReference type="NCBIfam" id="TIGR00066">
    <property type="entry name" value="g_glut_trans"/>
    <property type="match status" value="1"/>
</dbReference>
<dbReference type="InterPro" id="IPR051792">
    <property type="entry name" value="GGT_bact"/>
</dbReference>
<organism evidence="14 15">
    <name type="scientific">Pseudidiomarina donghaiensis</name>
    <dbReference type="NCBI Taxonomy" id="519452"/>
    <lineage>
        <taxon>Bacteria</taxon>
        <taxon>Pseudomonadati</taxon>
        <taxon>Pseudomonadota</taxon>
        <taxon>Gammaproteobacteria</taxon>
        <taxon>Alteromonadales</taxon>
        <taxon>Idiomarinaceae</taxon>
        <taxon>Pseudidiomarina</taxon>
    </lineage>
</organism>
<evidence type="ECO:0000256" key="2">
    <source>
        <dbReference type="ARBA" id="ARBA00001089"/>
    </source>
</evidence>
<sequence length="602" mass="63882">MIMRLFMLFALVFLNACAEPQVNQSNSPSGSTPQLKQANDNSKAFDPEAATGYTKKQGVQSQRYMVAAATPAAARAGEEILAKGGSAIDAAIAVQSMLTLTEPQSSGLGGGGFMLYWHAESQRLYTIDARETAPAAATPALFLDAQGKPPASFMEAVTGGRSVGTPGILRGLELAHEKWGKLPWSTLFQSTILAAEQGFEVSPRLAKLLAMELSPGLTKMSPGNDYFYPNGQALTVGAVRNNPELAQSLKLIAEQGADAFYRGPIAEKIIAAVQNSPLNPGLLSAQDLASYQAQVREPVCAEYRIYEVCGMGPPSSGGITVLQILGLLENFPVAELPVNGELASHYFTQASRLAFADRNRYIADSDFVEVPVEQLLNKRYLASRAQLISQQDMGKAQAGTPSELNAQLSYADDKSPEFPNTTHVSIVDAKGNVFSMTSSIEMGFGSGVMAAGFLLNNQLTDFSIVPEQNGKLVANRVQAGKRPRSSMAPMMVFDQQGAPLHAVGSPGGARIINYVAQTLVGLLDWNLDMQSAINLPHITNLNGVTNLEQGTAMEALAAPLEARGHSVKVQDLNSGLHGITLSPEGGLYGGADPRREGIATGL</sequence>
<gene>
    <name evidence="14" type="primary">ggt</name>
    <name evidence="14" type="ORF">CWE24_05695</name>
</gene>
<name>A0A432XMP7_9GAMM</name>
<feature type="binding site" evidence="10">
    <location>
        <position position="461"/>
    </location>
    <ligand>
        <name>L-glutamate</name>
        <dbReference type="ChEBI" id="CHEBI:29985"/>
    </ligand>
</feature>
<comment type="catalytic activity">
    <reaction evidence="2 11">
        <text>glutathione + H2O = L-cysteinylglycine + L-glutamate</text>
        <dbReference type="Rhea" id="RHEA:28807"/>
        <dbReference type="ChEBI" id="CHEBI:15377"/>
        <dbReference type="ChEBI" id="CHEBI:29985"/>
        <dbReference type="ChEBI" id="CHEBI:57925"/>
        <dbReference type="ChEBI" id="CHEBI:61694"/>
        <dbReference type="EC" id="3.4.19.13"/>
    </reaction>
</comment>
<dbReference type="OrthoDB" id="5297205at2"/>
<dbReference type="Pfam" id="PF01019">
    <property type="entry name" value="G_glu_transpept"/>
    <property type="match status" value="1"/>
</dbReference>
<comment type="PTM">
    <text evidence="11">Cleaved by autocatalysis into a large and a small subunit.</text>
</comment>
<dbReference type="PANTHER" id="PTHR43199:SF1">
    <property type="entry name" value="GLUTATHIONE HYDROLASE PROENZYME"/>
    <property type="match status" value="1"/>
</dbReference>
<evidence type="ECO:0000313" key="15">
    <source>
        <dbReference type="Proteomes" id="UP000286985"/>
    </source>
</evidence>
<evidence type="ECO:0000256" key="6">
    <source>
        <dbReference type="ARBA" id="ARBA00023145"/>
    </source>
</evidence>
<comment type="catalytic activity">
    <reaction evidence="1 11">
        <text>an S-substituted glutathione + H2O = an S-substituted L-cysteinylglycine + L-glutamate</text>
        <dbReference type="Rhea" id="RHEA:59468"/>
        <dbReference type="ChEBI" id="CHEBI:15377"/>
        <dbReference type="ChEBI" id="CHEBI:29985"/>
        <dbReference type="ChEBI" id="CHEBI:90779"/>
        <dbReference type="ChEBI" id="CHEBI:143103"/>
        <dbReference type="EC" id="3.4.19.13"/>
    </reaction>
</comment>
<evidence type="ECO:0000256" key="7">
    <source>
        <dbReference type="ARBA" id="ARBA00023315"/>
    </source>
</evidence>
<keyword evidence="15" id="KW-1185">Reference proteome</keyword>
<evidence type="ECO:0000256" key="13">
    <source>
        <dbReference type="SAM" id="SignalP"/>
    </source>
</evidence>
<evidence type="ECO:0000313" key="14">
    <source>
        <dbReference type="EMBL" id="RUO49959.1"/>
    </source>
</evidence>
<dbReference type="Gene3D" id="1.10.246.130">
    <property type="match status" value="1"/>
</dbReference>
<comment type="caution">
    <text evidence="14">The sequence shown here is derived from an EMBL/GenBank/DDBJ whole genome shotgun (WGS) entry which is preliminary data.</text>
</comment>
<dbReference type="EC" id="2.3.2.2" evidence="11"/>
<dbReference type="PRINTS" id="PR01210">
    <property type="entry name" value="GGTRANSPTASE"/>
</dbReference>
<reference evidence="15" key="1">
    <citation type="journal article" date="2018" name="Front. Microbiol.">
        <title>Genome-Based Analysis Reveals the Taxonomy and Diversity of the Family Idiomarinaceae.</title>
        <authorList>
            <person name="Liu Y."/>
            <person name="Lai Q."/>
            <person name="Shao Z."/>
        </authorList>
    </citation>
    <scope>NUCLEOTIDE SEQUENCE [LARGE SCALE GENOMIC DNA]</scope>
    <source>
        <strain evidence="15">908033</strain>
    </source>
</reference>
<dbReference type="InterPro" id="IPR043137">
    <property type="entry name" value="GGT_ssub_C"/>
</dbReference>